<evidence type="ECO:0000259" key="1">
    <source>
        <dbReference type="PROSITE" id="PS50835"/>
    </source>
</evidence>
<accession>A0ABW3CNM0</accession>
<evidence type="ECO:0000313" key="2">
    <source>
        <dbReference type="EMBL" id="MFD0855382.1"/>
    </source>
</evidence>
<dbReference type="Proteomes" id="UP001597083">
    <property type="component" value="Unassembled WGS sequence"/>
</dbReference>
<keyword evidence="3" id="KW-1185">Reference proteome</keyword>
<protein>
    <recommendedName>
        <fullName evidence="1">Ig-like domain-containing protein</fullName>
    </recommendedName>
</protein>
<sequence length="170" mass="18273">FKATPRNHGAVLSWNSAGTGVEYMLSVNGGTPKAVTSPHTVTGLANAKVHRFTLTARNAAGSSTGQATTQADLAYPRKVFRNQYNNQTNTIIRSHPTGAGQAGRIPQGEYIDVTVICQVRGDSVTEEESGRTSDIWNRVETKYANGYLSDTLVTTTKGAFPSNGLYECEM</sequence>
<gene>
    <name evidence="2" type="ORF">ACFQ07_24285</name>
</gene>
<proteinExistence type="predicted"/>
<dbReference type="InterPro" id="IPR007110">
    <property type="entry name" value="Ig-like_dom"/>
</dbReference>
<name>A0ABW3CNM0_9ACTN</name>
<reference evidence="3" key="1">
    <citation type="journal article" date="2019" name="Int. J. Syst. Evol. Microbiol.">
        <title>The Global Catalogue of Microorganisms (GCM) 10K type strain sequencing project: providing services to taxonomists for standard genome sequencing and annotation.</title>
        <authorList>
            <consortium name="The Broad Institute Genomics Platform"/>
            <consortium name="The Broad Institute Genome Sequencing Center for Infectious Disease"/>
            <person name="Wu L."/>
            <person name="Ma J."/>
        </authorList>
    </citation>
    <scope>NUCLEOTIDE SEQUENCE [LARGE SCALE GENOMIC DNA]</scope>
    <source>
        <strain evidence="3">JCM 31696</strain>
    </source>
</reference>
<feature type="non-terminal residue" evidence="2">
    <location>
        <position position="1"/>
    </location>
</feature>
<feature type="domain" description="Ig-like" evidence="1">
    <location>
        <begin position="96"/>
        <end position="170"/>
    </location>
</feature>
<dbReference type="EMBL" id="JBHTIR010003546">
    <property type="protein sequence ID" value="MFD0855382.1"/>
    <property type="molecule type" value="Genomic_DNA"/>
</dbReference>
<dbReference type="PROSITE" id="PS50835">
    <property type="entry name" value="IG_LIKE"/>
    <property type="match status" value="1"/>
</dbReference>
<organism evidence="2 3">
    <name type="scientific">Actinomadura adrarensis</name>
    <dbReference type="NCBI Taxonomy" id="1819600"/>
    <lineage>
        <taxon>Bacteria</taxon>
        <taxon>Bacillati</taxon>
        <taxon>Actinomycetota</taxon>
        <taxon>Actinomycetes</taxon>
        <taxon>Streptosporangiales</taxon>
        <taxon>Thermomonosporaceae</taxon>
        <taxon>Actinomadura</taxon>
    </lineage>
</organism>
<comment type="caution">
    <text evidence="2">The sequence shown here is derived from an EMBL/GenBank/DDBJ whole genome shotgun (WGS) entry which is preliminary data.</text>
</comment>
<evidence type="ECO:0000313" key="3">
    <source>
        <dbReference type="Proteomes" id="UP001597083"/>
    </source>
</evidence>